<feature type="compositionally biased region" description="Basic and acidic residues" evidence="4">
    <location>
        <begin position="2739"/>
        <end position="2755"/>
    </location>
</feature>
<feature type="region of interest" description="Disordered" evidence="4">
    <location>
        <begin position="2739"/>
        <end position="2882"/>
    </location>
</feature>
<feature type="compositionally biased region" description="Polar residues" evidence="4">
    <location>
        <begin position="1732"/>
        <end position="1744"/>
    </location>
</feature>
<evidence type="ECO:0000259" key="5">
    <source>
        <dbReference type="Pfam" id="PF05205"/>
    </source>
</evidence>
<feature type="compositionally biased region" description="Basic and acidic residues" evidence="4">
    <location>
        <begin position="2873"/>
        <end position="2882"/>
    </location>
</feature>
<dbReference type="STRING" id="55544.A0A4D9EHM0"/>
<keyword evidence="6" id="KW-0132">Cell division</keyword>
<feature type="compositionally biased region" description="Polar residues" evidence="4">
    <location>
        <begin position="435"/>
        <end position="444"/>
    </location>
</feature>
<feature type="compositionally biased region" description="Basic and acidic residues" evidence="4">
    <location>
        <begin position="708"/>
        <end position="728"/>
    </location>
</feature>
<gene>
    <name evidence="6" type="ORF">DR999_PMT11399</name>
</gene>
<feature type="region of interest" description="Disordered" evidence="4">
    <location>
        <begin position="291"/>
        <end position="378"/>
    </location>
</feature>
<feature type="region of interest" description="Disordered" evidence="4">
    <location>
        <begin position="2027"/>
        <end position="2094"/>
    </location>
</feature>
<feature type="compositionally biased region" description="Basic and acidic residues" evidence="4">
    <location>
        <begin position="2787"/>
        <end position="2800"/>
    </location>
</feature>
<keyword evidence="7" id="KW-1185">Reference proteome</keyword>
<feature type="domain" description="BOD1/SHG1" evidence="5">
    <location>
        <begin position="43"/>
        <end position="138"/>
    </location>
</feature>
<feature type="region of interest" description="Disordered" evidence="4">
    <location>
        <begin position="757"/>
        <end position="955"/>
    </location>
</feature>
<feature type="compositionally biased region" description="Basic and acidic residues" evidence="4">
    <location>
        <begin position="859"/>
        <end position="872"/>
    </location>
</feature>
<feature type="region of interest" description="Disordered" evidence="4">
    <location>
        <begin position="2696"/>
        <end position="2717"/>
    </location>
</feature>
<feature type="compositionally biased region" description="Basic and acidic residues" evidence="4">
    <location>
        <begin position="1027"/>
        <end position="1057"/>
    </location>
</feature>
<dbReference type="InterPro" id="IPR055264">
    <property type="entry name" value="BOD1/SHG1_dom"/>
</dbReference>
<dbReference type="GO" id="GO:0051301">
    <property type="term" value="P:cell division"/>
    <property type="evidence" value="ECO:0007669"/>
    <property type="project" value="UniProtKB-KW"/>
</dbReference>
<feature type="region of interest" description="Disordered" evidence="4">
    <location>
        <begin position="1550"/>
        <end position="1576"/>
    </location>
</feature>
<dbReference type="InterPro" id="IPR043244">
    <property type="entry name" value="BOD1L1"/>
</dbReference>
<dbReference type="EMBL" id="QXTE01000106">
    <property type="protein sequence ID" value="TFK05960.1"/>
    <property type="molecule type" value="Genomic_DNA"/>
</dbReference>
<dbReference type="PANTHER" id="PTHR47391">
    <property type="entry name" value="BIORIENTATION OF CHROMOSOMES IN CELL DIVISION 1 LIKE 1"/>
    <property type="match status" value="1"/>
</dbReference>
<feature type="compositionally biased region" description="Basic and acidic residues" evidence="4">
    <location>
        <begin position="474"/>
        <end position="515"/>
    </location>
</feature>
<reference evidence="6 7" key="1">
    <citation type="submission" date="2019-04" db="EMBL/GenBank/DDBJ databases">
        <title>Draft genome of the big-headed turtle Platysternon megacephalum.</title>
        <authorList>
            <person name="Gong S."/>
        </authorList>
    </citation>
    <scope>NUCLEOTIDE SEQUENCE [LARGE SCALE GENOMIC DNA]</scope>
    <source>
        <strain evidence="6">DO16091913</strain>
        <tissue evidence="6">Muscle</tissue>
    </source>
</reference>
<reference evidence="6 7" key="2">
    <citation type="submission" date="2019-04" db="EMBL/GenBank/DDBJ databases">
        <title>The genome sequence of big-headed turtle.</title>
        <authorList>
            <person name="Gong S."/>
        </authorList>
    </citation>
    <scope>NUCLEOTIDE SEQUENCE [LARGE SCALE GENOMIC DNA]</scope>
    <source>
        <strain evidence="6">DO16091913</strain>
        <tissue evidence="6">Muscle</tissue>
    </source>
</reference>
<feature type="compositionally biased region" description="Basic and acidic residues" evidence="4">
    <location>
        <begin position="2952"/>
        <end position="2971"/>
    </location>
</feature>
<feature type="compositionally biased region" description="Basic and acidic residues" evidence="4">
    <location>
        <begin position="291"/>
        <end position="356"/>
    </location>
</feature>
<feature type="compositionally biased region" description="Polar residues" evidence="4">
    <location>
        <begin position="222"/>
        <end position="231"/>
    </location>
</feature>
<feature type="compositionally biased region" description="Polar residues" evidence="4">
    <location>
        <begin position="650"/>
        <end position="661"/>
    </location>
</feature>
<keyword evidence="6" id="KW-0131">Cell cycle</keyword>
<feature type="region of interest" description="Disordered" evidence="4">
    <location>
        <begin position="990"/>
        <end position="1057"/>
    </location>
</feature>
<feature type="compositionally biased region" description="Acidic residues" evidence="4">
    <location>
        <begin position="404"/>
        <end position="431"/>
    </location>
</feature>
<feature type="compositionally biased region" description="Basic and acidic residues" evidence="4">
    <location>
        <begin position="2063"/>
        <end position="2079"/>
    </location>
</feature>
<comment type="similarity">
    <text evidence="2">Belongs to the BOD1 family.</text>
</comment>
<feature type="region of interest" description="Disordered" evidence="4">
    <location>
        <begin position="469"/>
        <end position="537"/>
    </location>
</feature>
<feature type="compositionally biased region" description="Basic and acidic residues" evidence="4">
    <location>
        <begin position="662"/>
        <end position="699"/>
    </location>
</feature>
<accession>A0A4D9EHM0</accession>
<feature type="compositionally biased region" description="Basic and acidic residues" evidence="4">
    <location>
        <begin position="592"/>
        <end position="611"/>
    </location>
</feature>
<feature type="region of interest" description="Disordered" evidence="4">
    <location>
        <begin position="1"/>
        <end position="36"/>
    </location>
</feature>
<feature type="compositionally biased region" description="Basic and acidic residues" evidence="4">
    <location>
        <begin position="574"/>
        <end position="586"/>
    </location>
</feature>
<feature type="compositionally biased region" description="Basic and acidic residues" evidence="4">
    <location>
        <begin position="2839"/>
        <end position="2859"/>
    </location>
</feature>
<feature type="region of interest" description="Disordered" evidence="4">
    <location>
        <begin position="1722"/>
        <end position="1744"/>
    </location>
</feature>
<feature type="compositionally biased region" description="Basic residues" evidence="4">
    <location>
        <begin position="903"/>
        <end position="913"/>
    </location>
</feature>
<feature type="region of interest" description="Disordered" evidence="4">
    <location>
        <begin position="562"/>
        <end position="728"/>
    </location>
</feature>
<feature type="compositionally biased region" description="Polar residues" evidence="4">
    <location>
        <begin position="845"/>
        <end position="854"/>
    </location>
</feature>
<dbReference type="OrthoDB" id="7605699at2759"/>
<protein>
    <submittedName>
        <fullName evidence="6">Biorientation of chromosomes in cell division protein 1-like 1</fullName>
    </submittedName>
</protein>
<feature type="compositionally biased region" description="Polar residues" evidence="4">
    <location>
        <begin position="203"/>
        <end position="214"/>
    </location>
</feature>
<feature type="compositionally biased region" description="Pro residues" evidence="4">
    <location>
        <begin position="1"/>
        <end position="26"/>
    </location>
</feature>
<organism evidence="6 7">
    <name type="scientific">Platysternon megacephalum</name>
    <name type="common">big-headed turtle</name>
    <dbReference type="NCBI Taxonomy" id="55544"/>
    <lineage>
        <taxon>Eukaryota</taxon>
        <taxon>Metazoa</taxon>
        <taxon>Chordata</taxon>
        <taxon>Craniata</taxon>
        <taxon>Vertebrata</taxon>
        <taxon>Euteleostomi</taxon>
        <taxon>Archelosauria</taxon>
        <taxon>Testudinata</taxon>
        <taxon>Testudines</taxon>
        <taxon>Cryptodira</taxon>
        <taxon>Durocryptodira</taxon>
        <taxon>Testudinoidea</taxon>
        <taxon>Platysternidae</taxon>
        <taxon>Platysternon</taxon>
    </lineage>
</organism>
<dbReference type="Pfam" id="PF05205">
    <property type="entry name" value="COMPASS-Shg1"/>
    <property type="match status" value="1"/>
</dbReference>
<feature type="region of interest" description="Disordered" evidence="4">
    <location>
        <begin position="396"/>
        <end position="452"/>
    </location>
</feature>
<feature type="region of interest" description="Disordered" evidence="4">
    <location>
        <begin position="2919"/>
        <end position="3091"/>
    </location>
</feature>
<feature type="compositionally biased region" description="Basic and acidic residues" evidence="4">
    <location>
        <begin position="795"/>
        <end position="844"/>
    </location>
</feature>
<feature type="compositionally biased region" description="Basic residues" evidence="4">
    <location>
        <begin position="564"/>
        <end position="573"/>
    </location>
</feature>
<evidence type="ECO:0000256" key="4">
    <source>
        <dbReference type="SAM" id="MobiDB-lite"/>
    </source>
</evidence>
<feature type="region of interest" description="Disordered" evidence="4">
    <location>
        <begin position="2206"/>
        <end position="2227"/>
    </location>
</feature>
<feature type="compositionally biased region" description="Acidic residues" evidence="4">
    <location>
        <begin position="3004"/>
        <end position="3026"/>
    </location>
</feature>
<evidence type="ECO:0000313" key="6">
    <source>
        <dbReference type="EMBL" id="TFK05960.1"/>
    </source>
</evidence>
<comment type="subcellular location">
    <subcellularLocation>
        <location evidence="1">Chromosome</location>
    </subcellularLocation>
</comment>
<feature type="compositionally biased region" description="Basic and acidic residues" evidence="4">
    <location>
        <begin position="2210"/>
        <end position="2227"/>
    </location>
</feature>
<name>A0A4D9EHM0_9SAUR</name>
<feature type="region of interest" description="Disordered" evidence="4">
    <location>
        <begin position="203"/>
        <end position="255"/>
    </location>
</feature>
<evidence type="ECO:0000313" key="7">
    <source>
        <dbReference type="Proteomes" id="UP000297703"/>
    </source>
</evidence>
<feature type="compositionally biased region" description="Basic and acidic residues" evidence="4">
    <location>
        <begin position="617"/>
        <end position="644"/>
    </location>
</feature>
<keyword evidence="3" id="KW-0158">Chromosome</keyword>
<evidence type="ECO:0000256" key="3">
    <source>
        <dbReference type="ARBA" id="ARBA00022454"/>
    </source>
</evidence>
<evidence type="ECO:0000256" key="1">
    <source>
        <dbReference type="ARBA" id="ARBA00004286"/>
    </source>
</evidence>
<sequence length="3091" mass="339412">MASNPQPQPPPPPPPPPPPQQQPPLPGASGGGGAVEPELVSVIVNHLKSQGLFDQFRRDCLADVDTKPAYQNLRQRVDNFVSNHLATHTWSPHLNKNQLRNNIRQQVLKSGMLESGIDRIISQVVDPKINHTFRPQVEKAVHEFLATLNHKEEASPSTAPSEEKADVSITVQGVSTAAPSANVASDAMSILETITSLNQEASAARASTENTNSKNNDRTSKRLSSQQSIDGSTERERNSEDLPDQEKPICDSSEGSEAVAKCEDLNELPCPSEEIKNSTKDVNNLIHLTKEILQESDDQKSKLTDKGDRKPESTEKGERKKEKKEKNDKKFDHSKKNDDALKAKEEKQVKEREAESVKQLAPEKSSSKHKITEGVKEEHILEDSDVDVLSDITVSSVHTSDLSSFEEESEEEAVVSDSTEEGEITSDDEEEKNNQSKTKPQTNEVCDGKAKPVRHAYVHKPFLYSKYYSDSDDERTVEQHRQSIAREKEERLLRRQINRERLEEKRKQKAAEKTKSLKSGSQGAEGKSGLNLEEFSTKDFEMKVTGTSIKDVLKEQKFLEKKVALSRKRKRDSRHVEDSWQKKYEHPEEDSKETQKTNETCEKISSKELKHNPGKSEVTKPVRRVSESVHSAEESKNDPKVEREHKRKTSTSLQIEGTQQDTETRDPKKQLERAEISTDELQKQKYAFKNEKHLKKDDTEIQNLRSVPKKELKSFRDKNEKERTLSEDKLLVKHKYKGDSVHKINDDIDLHSFERSLKGEDSVQKHNQQTKVPSDDKSERKSKHRSERKISTTSKDGKNVSEYTLKNEEMLRKENNKKDRHISTEKTRAEYKSKRSSSDSRPQKDSQGNSKQLVSSSQKRSESYSEDKHEIESTNSDSNLRQEDSIHRDRRRSKSFLEDKFLLKSKSKSHSKQSKPIETELQESFTKHETVQKPDKDKNMEENDTDKQRKSKNEDKFFEESIVDFELESGMHSIYSSQKDFSHRVKLQAGEKVTVKEKNKSDKDLSYSKLERKLSVEGHKSRNLKHSNKEMKKKEESNKLEDKDIKEMDGSHEKVQGIMIMDKKSSKKLSCENKKGSLSAHEMTMEEEKLATDIFVTSHIPATQRPIRTSDDLLHSEQGEEPMEVDSEQTYAKVHEASNIEEKSSSNSLLDMDSENTAKENMNLHSSKNELRNRLVDFEACVSEFPADRNSEQTIEHEKNPIEGVDALDTMSKQASEEPGPIKQGAYQMNIVYETSGRILLNAPIKERTSEDARKQKNLNRVNPIEESLSLAINSSRQDVSHKKSMNICVSDFTDSLPNVAKEESHTLDKICLKKDSFILDNNATQTAYVDQQGSPVLGCVMKEAEVTMINTEKKDGETHLIGEQAVGENMGDVSIQEGYDQVTMLDSVQGRNVYNVTGGIEGKSSMTDQAAAHGGISMKKSVLMNLGKKESDDNLNIGAAAKEEKGTMVDFVKKSEGRDMGDVVESSLLLVPMSVIRVPEEIIKDSFIVSGAEEGDGIITDTEDKNESNVVGTSAGSVDHIYNSLETTEATAIGTSTEKMIESTVMATSTGEGKGEGAAIHSEKESDATTTCSEEESEVTLICTSIEADEGFTTSIWAKSNEGVSFSTEADGECTVAAAEEGGGVVTGGFAETESFLTSTKEGESGECTMIYTEENGKDSVNAGRIEIEDNVNSAGTEETDDAVTSAGSEEKCKTSTCGRTGKFEGSVTCIGEIESDGAVTSAGTEAGEGSMSSNNSDECQSNVTGADQLKESEGAVTCTGAEERGHGFIIGSVTGVDEQEDSAVTGACVEMVMNNNTMSGTSADKGEDIVNGESAVTSTGIIAEDDAETAAVCTGLEDSNEGFAVGLDVEKCESAMDSTGAKEEATITMISIGPCDDEGFVTSTGAKEEDEEGEGIVTSTGRGNEEIEHASTCAGIEGESALICIASEEGESSIICIVAEQVEAESAMAATNINQDGVDSNTGAKKEANGGIICKSAKGIVESSVTSASIAEEDTLTPNTEEDEDAMMSIDVGAYEGPMTSVVTEKDKGQSAAAAEEKNDNSADGSHGRKCEGPITSAVTQKDESPPASTDEEKAKGDVISTSTVEEGDAPMPCSATEIEEGSLTVARTDENESTVVLIDKEEFEAPMPSTATEFKENTYTASSKQAKDECTMISTSIVEEFEAPLPSAAMEYNSQVTAARKEEVSESTMFCIDMEIYEVAMPSASSARDDGNHPTASSKEEKDECAMISTSIMEEQVILMSSEATEDRIQHVAEGTEAKSDTAMISTSMEYFEAPMPSAATQDEDQLTVSGTEGRLEAAMITRSGIEECEIVLISAATQAESQVIAAETEEKDEGSMIAPNAAEECKVVETSAVKDEQCELTALNTEGKSGGSMIIVRKVVECGAPVLRVASSNEDQHIASSIEDKEEGAVITLSTMEECDSLFTFSVIEESQLVAANTEVKDENVIFNSTKEIECILSSTGPEKSDSSLPVGSREGDECIYRGEKEIHEDAVKGESVVAKITSDTEVAETAETTVNLISVDEALCMEISTESTVIVSPSTEMGASGERAEEYIPYVEVTSEPCIPSEEAKRNDDFKNIDYNVNSSLLLENDFSEARTSPPRAQTLPLVSEHESKLTVNTNQGEITVEAKLGEKSDFPVSHMDKQFENDGKRNTMEVDDNLGIEVSFQQNTSFNSGKKETLPILAEELELKTNLKTEEPQKSRSPTREELHEEPHMEECLKDLPLKNAALKKDPIDVENSDTHSVEECSCKERKSKSPVTTGKETAQETSNTIDMTEAANIQIEVKDQEIEIPDQEKVSSMPGMGKKQSPTQEGESDDYPITQDLRKGNKQSQCSKIKDKDVTSGDIAEVSKEIIRKHAPLSSAVEEKDELTSKQDTCEKAKQSLECNLSSVEENQPVIVKRKRGRPRKYPLEAVQSRMDSEADINSGNVQQSPTLATRGKFSQTAKDTSNKKETANEGEAGKAEMIVRRRGRKPRCSVIPSEEIEILEPERKRRKLASAAEEETKEQEEEDDEDDDDDEDDETHSGATTRSATRLEAQKKQPSKPTTRAASKGNSPSPVSPKKQQNSAAKKRSPSEAKVSKSPPLAQ</sequence>
<feature type="compositionally biased region" description="Polar residues" evidence="4">
    <location>
        <begin position="3047"/>
        <end position="3072"/>
    </location>
</feature>
<comment type="caution">
    <text evidence="6">The sequence shown here is derived from an EMBL/GenBank/DDBJ whole genome shotgun (WGS) entry which is preliminary data.</text>
</comment>
<feature type="compositionally biased region" description="Polar residues" evidence="4">
    <location>
        <begin position="2927"/>
        <end position="2951"/>
    </location>
</feature>
<feature type="compositionally biased region" description="Basic and acidic residues" evidence="4">
    <location>
        <begin position="993"/>
        <end position="1020"/>
    </location>
</feature>
<feature type="compositionally biased region" description="Basic and acidic residues" evidence="4">
    <location>
        <begin position="232"/>
        <end position="249"/>
    </location>
</feature>
<dbReference type="Proteomes" id="UP000297703">
    <property type="component" value="Unassembled WGS sequence"/>
</dbReference>
<proteinExistence type="inferred from homology"/>
<feature type="compositionally biased region" description="Polar residues" evidence="4">
    <location>
        <begin position="2760"/>
        <end position="2777"/>
    </location>
</feature>
<dbReference type="PANTHER" id="PTHR47391:SF1">
    <property type="entry name" value="BIORIENTATION OF CHROMOSOMES IN CELL DIVISION 1 LIKE 1"/>
    <property type="match status" value="1"/>
</dbReference>
<feature type="compositionally biased region" description="Basic and acidic residues" evidence="4">
    <location>
        <begin position="2027"/>
        <end position="2054"/>
    </location>
</feature>
<evidence type="ECO:0000256" key="2">
    <source>
        <dbReference type="ARBA" id="ARBA00008463"/>
    </source>
</evidence>
<dbReference type="GO" id="GO:0005694">
    <property type="term" value="C:chromosome"/>
    <property type="evidence" value="ECO:0007669"/>
    <property type="project" value="UniProtKB-SubCell"/>
</dbReference>
<feature type="compositionally biased region" description="Basic and acidic residues" evidence="4">
    <location>
        <begin position="925"/>
        <end position="955"/>
    </location>
</feature>
<feature type="compositionally biased region" description="Acidic residues" evidence="4">
    <location>
        <begin position="1993"/>
        <end position="2006"/>
    </location>
</feature>
<feature type="region of interest" description="Disordered" evidence="4">
    <location>
        <begin position="1986"/>
        <end position="2006"/>
    </location>
</feature>